<dbReference type="Proteomes" id="UP001386955">
    <property type="component" value="Unassembled WGS sequence"/>
</dbReference>
<organism evidence="1 2">
    <name type="scientific">Psophocarpus tetragonolobus</name>
    <name type="common">Winged bean</name>
    <name type="synonym">Dolichos tetragonolobus</name>
    <dbReference type="NCBI Taxonomy" id="3891"/>
    <lineage>
        <taxon>Eukaryota</taxon>
        <taxon>Viridiplantae</taxon>
        <taxon>Streptophyta</taxon>
        <taxon>Embryophyta</taxon>
        <taxon>Tracheophyta</taxon>
        <taxon>Spermatophyta</taxon>
        <taxon>Magnoliopsida</taxon>
        <taxon>eudicotyledons</taxon>
        <taxon>Gunneridae</taxon>
        <taxon>Pentapetalae</taxon>
        <taxon>rosids</taxon>
        <taxon>fabids</taxon>
        <taxon>Fabales</taxon>
        <taxon>Fabaceae</taxon>
        <taxon>Papilionoideae</taxon>
        <taxon>50 kb inversion clade</taxon>
        <taxon>NPAAA clade</taxon>
        <taxon>indigoferoid/millettioid clade</taxon>
        <taxon>Phaseoleae</taxon>
        <taxon>Psophocarpus</taxon>
    </lineage>
</organism>
<proteinExistence type="predicted"/>
<accession>A0AAN9S320</accession>
<dbReference type="EMBL" id="JAYMYS010000006">
    <property type="protein sequence ID" value="KAK7388465.1"/>
    <property type="molecule type" value="Genomic_DNA"/>
</dbReference>
<comment type="caution">
    <text evidence="1">The sequence shown here is derived from an EMBL/GenBank/DDBJ whole genome shotgun (WGS) entry which is preliminary data.</text>
</comment>
<evidence type="ECO:0000313" key="2">
    <source>
        <dbReference type="Proteomes" id="UP001386955"/>
    </source>
</evidence>
<sequence length="92" mass="10612">MTAMEVLLVERKWSLGKGLRLREEEKSSQDPFGRKHVVQTLNLKPMRQEQERGIWGDTGHFYGFASLTTNSGGDQSIVMMRLYRMLKISVPK</sequence>
<gene>
    <name evidence="1" type="ORF">VNO78_23281</name>
</gene>
<keyword evidence="2" id="KW-1185">Reference proteome</keyword>
<protein>
    <submittedName>
        <fullName evidence="1">Uncharacterized protein</fullName>
    </submittedName>
</protein>
<name>A0AAN9S320_PSOTE</name>
<dbReference type="AlphaFoldDB" id="A0AAN9S320"/>
<reference evidence="1 2" key="1">
    <citation type="submission" date="2024-01" db="EMBL/GenBank/DDBJ databases">
        <title>The genomes of 5 underutilized Papilionoideae crops provide insights into root nodulation and disease resistanc.</title>
        <authorList>
            <person name="Jiang F."/>
        </authorList>
    </citation>
    <scope>NUCLEOTIDE SEQUENCE [LARGE SCALE GENOMIC DNA]</scope>
    <source>
        <strain evidence="1">DUOXIRENSHENG_FW03</strain>
        <tissue evidence="1">Leaves</tissue>
    </source>
</reference>
<evidence type="ECO:0000313" key="1">
    <source>
        <dbReference type="EMBL" id="KAK7388465.1"/>
    </source>
</evidence>